<dbReference type="EMBL" id="OA882880">
    <property type="protein sequence ID" value="CAD7277249.1"/>
    <property type="molecule type" value="Genomic_DNA"/>
</dbReference>
<dbReference type="Pfam" id="PF04178">
    <property type="entry name" value="Got1"/>
    <property type="match status" value="1"/>
</dbReference>
<dbReference type="PANTHER" id="PTHR23137">
    <property type="entry name" value="VESICLE TRANSPORT PROTEIN-RELATED"/>
    <property type="match status" value="1"/>
</dbReference>
<sequence length="163" mass="18485">MDKLRRVLAGHEDDDEERGLTAEIMDGMSWSWSTRVKGFIACFALGWVFTFLGTFCLWLPLHNSLVAFAVFFTFGNIVSVFSTFFLMGPMKQLKKMAEETRIIATAVMVLSVLLTLLAAFHWKKRALCLLFVIMQFCAMLWYSLSFIPYARNAVKSCLSGILG</sequence>
<dbReference type="AlphaFoldDB" id="A0A7R9BNH7"/>
<keyword evidence="3 9" id="KW-0813">Transport</keyword>
<reference evidence="10" key="1">
    <citation type="submission" date="2020-11" db="EMBL/GenBank/DDBJ databases">
        <authorList>
            <person name="Tran Van P."/>
        </authorList>
    </citation>
    <scope>NUCLEOTIDE SEQUENCE</scope>
</reference>
<keyword evidence="6 9" id="KW-1133">Transmembrane helix</keyword>
<dbReference type="Proteomes" id="UP000678499">
    <property type="component" value="Unassembled WGS sequence"/>
</dbReference>
<evidence type="ECO:0000313" key="10">
    <source>
        <dbReference type="EMBL" id="CAD7277249.1"/>
    </source>
</evidence>
<comment type="function">
    <text evidence="1 9">May be involved in fusion of retrograde transport vesicles derived from an endocytic compartment with the Golgi complex.</text>
</comment>
<evidence type="ECO:0000256" key="5">
    <source>
        <dbReference type="ARBA" id="ARBA00022927"/>
    </source>
</evidence>
<dbReference type="EMBL" id="CAJPEX010000843">
    <property type="protein sequence ID" value="CAG0917401.1"/>
    <property type="molecule type" value="Genomic_DNA"/>
</dbReference>
<dbReference type="GO" id="GO:0015031">
    <property type="term" value="P:protein transport"/>
    <property type="evidence" value="ECO:0007669"/>
    <property type="project" value="UniProtKB-KW"/>
</dbReference>
<proteinExistence type="inferred from homology"/>
<evidence type="ECO:0000256" key="9">
    <source>
        <dbReference type="RuleBase" id="RU363111"/>
    </source>
</evidence>
<feature type="transmembrane region" description="Helical" evidence="9">
    <location>
        <begin position="66"/>
        <end position="88"/>
    </location>
</feature>
<gene>
    <name evidence="10" type="ORF">NMOB1V02_LOCUS4984</name>
</gene>
<keyword evidence="4 9" id="KW-0812">Transmembrane</keyword>
<feature type="transmembrane region" description="Helical" evidence="9">
    <location>
        <begin position="126"/>
        <end position="147"/>
    </location>
</feature>
<keyword evidence="11" id="KW-1185">Reference proteome</keyword>
<evidence type="ECO:0000256" key="6">
    <source>
        <dbReference type="ARBA" id="ARBA00022989"/>
    </source>
</evidence>
<evidence type="ECO:0000256" key="7">
    <source>
        <dbReference type="ARBA" id="ARBA00023136"/>
    </source>
</evidence>
<dbReference type="GO" id="GO:0005737">
    <property type="term" value="C:cytoplasm"/>
    <property type="evidence" value="ECO:0007669"/>
    <property type="project" value="UniProtKB-ARBA"/>
</dbReference>
<dbReference type="GO" id="GO:0016020">
    <property type="term" value="C:membrane"/>
    <property type="evidence" value="ECO:0007669"/>
    <property type="project" value="UniProtKB-SubCell"/>
</dbReference>
<evidence type="ECO:0000256" key="8">
    <source>
        <dbReference type="ARBA" id="ARBA00025800"/>
    </source>
</evidence>
<evidence type="ECO:0000313" key="11">
    <source>
        <dbReference type="Proteomes" id="UP000678499"/>
    </source>
</evidence>
<name>A0A7R9BNH7_9CRUS</name>
<feature type="transmembrane region" description="Helical" evidence="9">
    <location>
        <begin position="100"/>
        <end position="120"/>
    </location>
</feature>
<keyword evidence="5 9" id="KW-0653">Protein transport</keyword>
<dbReference type="InterPro" id="IPR011691">
    <property type="entry name" value="Vesicle_transpt_SFT2"/>
</dbReference>
<protein>
    <recommendedName>
        <fullName evidence="9">Vesicle transport protein</fullName>
    </recommendedName>
</protein>
<comment type="similarity">
    <text evidence="8 9">Belongs to the SFT2 family.</text>
</comment>
<evidence type="ECO:0000256" key="3">
    <source>
        <dbReference type="ARBA" id="ARBA00022448"/>
    </source>
</evidence>
<organism evidence="10">
    <name type="scientific">Notodromas monacha</name>
    <dbReference type="NCBI Taxonomy" id="399045"/>
    <lineage>
        <taxon>Eukaryota</taxon>
        <taxon>Metazoa</taxon>
        <taxon>Ecdysozoa</taxon>
        <taxon>Arthropoda</taxon>
        <taxon>Crustacea</taxon>
        <taxon>Oligostraca</taxon>
        <taxon>Ostracoda</taxon>
        <taxon>Podocopa</taxon>
        <taxon>Podocopida</taxon>
        <taxon>Cypridocopina</taxon>
        <taxon>Cypridoidea</taxon>
        <taxon>Cyprididae</taxon>
        <taxon>Notodromas</taxon>
    </lineage>
</organism>
<dbReference type="PANTHER" id="PTHR23137:SF6">
    <property type="entry name" value="VESICLE TRANSPORT PROTEIN"/>
    <property type="match status" value="1"/>
</dbReference>
<dbReference type="InterPro" id="IPR007305">
    <property type="entry name" value="Vesicle_transpt_Got1/SFT2"/>
</dbReference>
<keyword evidence="7 9" id="KW-0472">Membrane</keyword>
<evidence type="ECO:0000256" key="4">
    <source>
        <dbReference type="ARBA" id="ARBA00022692"/>
    </source>
</evidence>
<dbReference type="GO" id="GO:0012505">
    <property type="term" value="C:endomembrane system"/>
    <property type="evidence" value="ECO:0007669"/>
    <property type="project" value="UniProtKB-ARBA"/>
</dbReference>
<dbReference type="GO" id="GO:0016192">
    <property type="term" value="P:vesicle-mediated transport"/>
    <property type="evidence" value="ECO:0007669"/>
    <property type="project" value="InterPro"/>
</dbReference>
<dbReference type="OrthoDB" id="73614at2759"/>
<accession>A0A7R9BNH7</accession>
<comment type="subcellular location">
    <subcellularLocation>
        <location evidence="2 9">Membrane</location>
        <topology evidence="2 9">Multi-pass membrane protein</topology>
    </subcellularLocation>
</comment>
<evidence type="ECO:0000256" key="1">
    <source>
        <dbReference type="ARBA" id="ARBA00003566"/>
    </source>
</evidence>
<evidence type="ECO:0000256" key="2">
    <source>
        <dbReference type="ARBA" id="ARBA00004141"/>
    </source>
</evidence>
<feature type="transmembrane region" description="Helical" evidence="9">
    <location>
        <begin position="38"/>
        <end position="60"/>
    </location>
</feature>